<evidence type="ECO:0000256" key="9">
    <source>
        <dbReference type="ARBA" id="ARBA00022833"/>
    </source>
</evidence>
<sequence>MLFSSIILSVLPILNGLKEDKASNVASRLLNEKNSHTPVPLSDEQIIKVASLSNVNHFEYVLDTILIPRVVGTANHEFVKQFIIKTMQELDWKVESDPFEETTPIFGRLQFENIVATLNPNARRYLVLACHYDSKYYRESDFVGATDSAVPCTMMINLAHILSQPLKSTLSENDLSLKFIFFDGEEAFEEWGPKDSIYGARHLAAKWEQSAYPKDNRDGTNQLHRMDVLVLLDLLGAPDPLFYSYFKETESWYRQMMLAERNLARLGQLVQYSVGKPDQYYFQQMSRRGGIEDDHIPFMIRGVPILHIIPVPFPSVWHTEGDNRNAVNMATVENLNKILRLFVAEYLHLQIPMVAVRATSSPLLFLLPLLSPSRVLLSYA</sequence>
<dbReference type="EC" id="2.3.2.5" evidence="4"/>
<dbReference type="GO" id="GO:0008270">
    <property type="term" value="F:zinc ion binding"/>
    <property type="evidence" value="ECO:0007669"/>
    <property type="project" value="TreeGrafter"/>
</dbReference>
<dbReference type="InterPro" id="IPR007484">
    <property type="entry name" value="Peptidase_M28"/>
</dbReference>
<dbReference type="FunFam" id="3.40.630.10:FF:000029">
    <property type="entry name" value="Glutaminyl-peptide cyclotransferase"/>
    <property type="match status" value="1"/>
</dbReference>
<name>A0A067QJ46_ZOONE</name>
<evidence type="ECO:0000256" key="8">
    <source>
        <dbReference type="ARBA" id="ARBA00022723"/>
    </source>
</evidence>
<dbReference type="InterPro" id="IPR037457">
    <property type="entry name" value="M28_QC"/>
</dbReference>
<evidence type="ECO:0000313" key="16">
    <source>
        <dbReference type="Proteomes" id="UP000027135"/>
    </source>
</evidence>
<protein>
    <recommendedName>
        <fullName evidence="5">Glutaminyl-peptide cyclotransferase</fullName>
        <ecNumber evidence="4">2.3.2.5</ecNumber>
    </recommendedName>
</protein>
<evidence type="ECO:0000256" key="11">
    <source>
        <dbReference type="ARBA" id="ARBA00023315"/>
    </source>
</evidence>
<dbReference type="FunCoup" id="A0A067QJ46">
    <property type="interactions" value="515"/>
</dbReference>
<keyword evidence="10" id="KW-1015">Disulfide bond</keyword>
<keyword evidence="9" id="KW-0862">Zinc</keyword>
<dbReference type="Gene3D" id="3.40.630.10">
    <property type="entry name" value="Zn peptidases"/>
    <property type="match status" value="1"/>
</dbReference>
<keyword evidence="8" id="KW-0479">Metal-binding</keyword>
<evidence type="ECO:0000256" key="7">
    <source>
        <dbReference type="ARBA" id="ARBA00022679"/>
    </source>
</evidence>
<dbReference type="GO" id="GO:0016603">
    <property type="term" value="F:glutaminyl-peptide cyclotransferase activity"/>
    <property type="evidence" value="ECO:0007669"/>
    <property type="project" value="UniProtKB-EC"/>
</dbReference>
<dbReference type="InterPro" id="IPR040234">
    <property type="entry name" value="QC/QCL"/>
</dbReference>
<accession>A0A067QJ46</accession>
<dbReference type="OMA" id="THWAYQK"/>
<comment type="catalytic activity">
    <reaction evidence="1">
        <text>N-terminal L-glutaminyl-[peptide] = N-terminal 5-oxo-L-prolyl-[peptide] + NH4(+)</text>
        <dbReference type="Rhea" id="RHEA:23652"/>
        <dbReference type="Rhea" id="RHEA-COMP:11736"/>
        <dbReference type="Rhea" id="RHEA-COMP:11846"/>
        <dbReference type="ChEBI" id="CHEBI:28938"/>
        <dbReference type="ChEBI" id="CHEBI:64722"/>
        <dbReference type="ChEBI" id="CHEBI:87215"/>
        <dbReference type="EC" id="2.3.2.5"/>
    </reaction>
</comment>
<dbReference type="eggNOG" id="KOG3946">
    <property type="taxonomic scope" value="Eukaryota"/>
</dbReference>
<keyword evidence="16" id="KW-1185">Reference proteome</keyword>
<proteinExistence type="inferred from homology"/>
<reference evidence="15 16" key="1">
    <citation type="journal article" date="2014" name="Nat. Commun.">
        <title>Molecular traces of alternative social organization in a termite genome.</title>
        <authorList>
            <person name="Terrapon N."/>
            <person name="Li C."/>
            <person name="Robertson H.M."/>
            <person name="Ji L."/>
            <person name="Meng X."/>
            <person name="Booth W."/>
            <person name="Chen Z."/>
            <person name="Childers C.P."/>
            <person name="Glastad K.M."/>
            <person name="Gokhale K."/>
            <person name="Gowin J."/>
            <person name="Gronenberg W."/>
            <person name="Hermansen R.A."/>
            <person name="Hu H."/>
            <person name="Hunt B.G."/>
            <person name="Huylmans A.K."/>
            <person name="Khalil S.M."/>
            <person name="Mitchell R.D."/>
            <person name="Munoz-Torres M.C."/>
            <person name="Mustard J.A."/>
            <person name="Pan H."/>
            <person name="Reese J.T."/>
            <person name="Scharf M.E."/>
            <person name="Sun F."/>
            <person name="Vogel H."/>
            <person name="Xiao J."/>
            <person name="Yang W."/>
            <person name="Yang Z."/>
            <person name="Yang Z."/>
            <person name="Zhou J."/>
            <person name="Zhu J."/>
            <person name="Brent C.S."/>
            <person name="Elsik C.G."/>
            <person name="Goodisman M.A."/>
            <person name="Liberles D.A."/>
            <person name="Roe R.M."/>
            <person name="Vargo E.L."/>
            <person name="Vilcinskas A."/>
            <person name="Wang J."/>
            <person name="Bornberg-Bauer E."/>
            <person name="Korb J."/>
            <person name="Zhang G."/>
            <person name="Liebig J."/>
        </authorList>
    </citation>
    <scope>NUCLEOTIDE SEQUENCE [LARGE SCALE GENOMIC DNA]</scope>
    <source>
        <tissue evidence="15">Whole organism</tissue>
    </source>
</reference>
<evidence type="ECO:0000256" key="13">
    <source>
        <dbReference type="SAM" id="SignalP"/>
    </source>
</evidence>
<evidence type="ECO:0000256" key="2">
    <source>
        <dbReference type="ARBA" id="ARBA00004613"/>
    </source>
</evidence>
<dbReference type="OrthoDB" id="3907302at2759"/>
<keyword evidence="6" id="KW-0964">Secreted</keyword>
<evidence type="ECO:0000256" key="1">
    <source>
        <dbReference type="ARBA" id="ARBA00000001"/>
    </source>
</evidence>
<evidence type="ECO:0000313" key="15">
    <source>
        <dbReference type="EMBL" id="KDR08950.1"/>
    </source>
</evidence>
<organism evidence="15 16">
    <name type="scientific">Zootermopsis nevadensis</name>
    <name type="common">Dampwood termite</name>
    <dbReference type="NCBI Taxonomy" id="136037"/>
    <lineage>
        <taxon>Eukaryota</taxon>
        <taxon>Metazoa</taxon>
        <taxon>Ecdysozoa</taxon>
        <taxon>Arthropoda</taxon>
        <taxon>Hexapoda</taxon>
        <taxon>Insecta</taxon>
        <taxon>Pterygota</taxon>
        <taxon>Neoptera</taxon>
        <taxon>Polyneoptera</taxon>
        <taxon>Dictyoptera</taxon>
        <taxon>Blattodea</taxon>
        <taxon>Blattoidea</taxon>
        <taxon>Termitoidae</taxon>
        <taxon>Termopsidae</taxon>
        <taxon>Zootermopsis</taxon>
    </lineage>
</organism>
<evidence type="ECO:0000256" key="4">
    <source>
        <dbReference type="ARBA" id="ARBA00012012"/>
    </source>
</evidence>
<dbReference type="GO" id="GO:0005576">
    <property type="term" value="C:extracellular region"/>
    <property type="evidence" value="ECO:0007669"/>
    <property type="project" value="UniProtKB-SubCell"/>
</dbReference>
<evidence type="ECO:0000256" key="6">
    <source>
        <dbReference type="ARBA" id="ARBA00022525"/>
    </source>
</evidence>
<comment type="subcellular location">
    <subcellularLocation>
        <location evidence="2">Secreted</location>
    </subcellularLocation>
</comment>
<keyword evidence="13" id="KW-0732">Signal</keyword>
<dbReference type="PANTHER" id="PTHR12283">
    <property type="entry name" value="GLUTAMINYL-PEPTIDE CYCLOTRANSFERASE"/>
    <property type="match status" value="1"/>
</dbReference>
<feature type="domain" description="Peptidase M28" evidence="14">
    <location>
        <begin position="113"/>
        <end position="342"/>
    </location>
</feature>
<dbReference type="Proteomes" id="UP000027135">
    <property type="component" value="Unassembled WGS sequence"/>
</dbReference>
<dbReference type="AlphaFoldDB" id="A0A067QJ46"/>
<dbReference type="EMBL" id="KK853286">
    <property type="protein sequence ID" value="KDR08950.1"/>
    <property type="molecule type" value="Genomic_DNA"/>
</dbReference>
<dbReference type="PANTHER" id="PTHR12283:SF6">
    <property type="entry name" value="GLUTAMINYL-PEPTIDE CYCLOTRANSFERASE-RELATED"/>
    <property type="match status" value="1"/>
</dbReference>
<dbReference type="CDD" id="cd03880">
    <property type="entry name" value="M28_QC_like"/>
    <property type="match status" value="1"/>
</dbReference>
<keyword evidence="11" id="KW-0012">Acyltransferase</keyword>
<evidence type="ECO:0000256" key="5">
    <source>
        <dbReference type="ARBA" id="ARBA00016861"/>
    </source>
</evidence>
<comment type="similarity">
    <text evidence="3">Belongs to the glutaminyl-peptide cyclotransferase family.</text>
</comment>
<keyword evidence="7 15" id="KW-0808">Transferase</keyword>
<evidence type="ECO:0000256" key="10">
    <source>
        <dbReference type="ARBA" id="ARBA00023157"/>
    </source>
</evidence>
<dbReference type="SUPFAM" id="SSF53187">
    <property type="entry name" value="Zn-dependent exopeptidases"/>
    <property type="match status" value="1"/>
</dbReference>
<evidence type="ECO:0000256" key="12">
    <source>
        <dbReference type="ARBA" id="ARBA00057903"/>
    </source>
</evidence>
<feature type="signal peptide" evidence="13">
    <location>
        <begin position="1"/>
        <end position="16"/>
    </location>
</feature>
<dbReference type="Pfam" id="PF04389">
    <property type="entry name" value="Peptidase_M28"/>
    <property type="match status" value="1"/>
</dbReference>
<comment type="function">
    <text evidence="12">Acts as a glutaminyl-peptide cyclotransferase. Responsible for the biosynthesis of pyroglutamyl peptides. Might be more efficient in the conversion of tri and tetrapeptides in vitro. Might have a relative preference for substrates containing hydrophobic amino acids in vitro.</text>
</comment>
<dbReference type="InParanoid" id="A0A067QJ46"/>
<feature type="chain" id="PRO_5001644093" description="Glutaminyl-peptide cyclotransferase" evidence="13">
    <location>
        <begin position="17"/>
        <end position="380"/>
    </location>
</feature>
<evidence type="ECO:0000256" key="3">
    <source>
        <dbReference type="ARBA" id="ARBA00006014"/>
    </source>
</evidence>
<gene>
    <name evidence="15" type="ORF">L798_00880</name>
</gene>
<dbReference type="STRING" id="136037.A0A067QJ46"/>
<evidence type="ECO:0000259" key="14">
    <source>
        <dbReference type="Pfam" id="PF04389"/>
    </source>
</evidence>